<dbReference type="InterPro" id="IPR039514">
    <property type="entry name" value="6GAL-like"/>
</dbReference>
<organism evidence="2 3">
    <name type="scientific">Folsomia candida</name>
    <name type="common">Springtail</name>
    <dbReference type="NCBI Taxonomy" id="158441"/>
    <lineage>
        <taxon>Eukaryota</taxon>
        <taxon>Metazoa</taxon>
        <taxon>Ecdysozoa</taxon>
        <taxon>Arthropoda</taxon>
        <taxon>Hexapoda</taxon>
        <taxon>Collembola</taxon>
        <taxon>Entomobryomorpha</taxon>
        <taxon>Isotomoidea</taxon>
        <taxon>Isotomidae</taxon>
        <taxon>Proisotominae</taxon>
        <taxon>Folsomia</taxon>
    </lineage>
</organism>
<feature type="domain" description="Endo-beta-1,6-galactanase-like" evidence="1">
    <location>
        <begin position="62"/>
        <end position="276"/>
    </location>
</feature>
<dbReference type="Gene3D" id="2.60.120.260">
    <property type="entry name" value="Galactose-binding domain-like"/>
    <property type="match status" value="1"/>
</dbReference>
<evidence type="ECO:0000313" key="2">
    <source>
        <dbReference type="EMBL" id="OXA64681.1"/>
    </source>
</evidence>
<dbReference type="InterPro" id="IPR039743">
    <property type="entry name" value="6GAL/EXGAL"/>
</dbReference>
<evidence type="ECO:0000313" key="3">
    <source>
        <dbReference type="Proteomes" id="UP000198287"/>
    </source>
</evidence>
<name>A0A226F655_FOLCA</name>
<reference evidence="2 3" key="1">
    <citation type="submission" date="2015-12" db="EMBL/GenBank/DDBJ databases">
        <title>The genome of Folsomia candida.</title>
        <authorList>
            <person name="Faddeeva A."/>
            <person name="Derks M.F."/>
            <person name="Anvar Y."/>
            <person name="Smit S."/>
            <person name="Van Straalen N."/>
            <person name="Roelofs D."/>
        </authorList>
    </citation>
    <scope>NUCLEOTIDE SEQUENCE [LARGE SCALE GENOMIC DNA]</scope>
    <source>
        <strain evidence="2 3">VU population</strain>
        <tissue evidence="2">Whole body</tissue>
    </source>
</reference>
<dbReference type="InterPro" id="IPR017853">
    <property type="entry name" value="GH"/>
</dbReference>
<dbReference type="Proteomes" id="UP000198287">
    <property type="component" value="Unassembled WGS sequence"/>
</dbReference>
<gene>
    <name evidence="2" type="ORF">Fcan01_03238</name>
</gene>
<comment type="caution">
    <text evidence="2">The sequence shown here is derived from an EMBL/GenBank/DDBJ whole genome shotgun (WGS) entry which is preliminary data.</text>
</comment>
<dbReference type="PANTHER" id="PTHR42767">
    <property type="entry name" value="ENDO-BETA-1,6-GALACTANASE"/>
    <property type="match status" value="1"/>
</dbReference>
<dbReference type="PANTHER" id="PTHR42767:SF1">
    <property type="entry name" value="ENDO-BETA-1,6-GALACTANASE-LIKE DOMAIN-CONTAINING PROTEIN"/>
    <property type="match status" value="1"/>
</dbReference>
<dbReference type="OMA" id="GHSYFTT"/>
<accession>A0A226F655</accession>
<dbReference type="AlphaFoldDB" id="A0A226F655"/>
<proteinExistence type="predicted"/>
<sequence>SFHNQNINSVGILLRTENLLSDPIFKLEEPKMIIQTLIFLGAMAHVQGAFVDPGVVFETWRGWGTSLAWFGDVLGGFDQGVQDEIINALFSPAQLNLNILRYTIGGTTPGELVCGEFRPGGGTESFKDGPDLPFNWNRDPRARKVLQAAKAMGVDTFEAFSNSPPQWMTISGCSKGNSAGGSLHANFDPVNASQFSDYLTEIVNHFHTEWNLTFTSLAPFNEPSSGYWNGASSAQEGCCMERSTMMAVIQALHSSIGEKGMNYVSISVGDETEINQELLTQETFTESGIANLYTKVNTHGYSDNGRENRAPLYTLSKKNGHALWMDEVGWQASPQGDMTQGIALAERVVYDIRNMNPEAWVYWQVMEDQQPWAWGLLDIPYTDPSIDAIRYNSGYHSFKQFTKYIKKGYKIVHVSDSNSIAAYDESSNILVIVTVNIQGIVRAVNYDLRLVASSSTPTVTATRTSATEENADLGEVPLNGEFEVIYNAPPTSITTFLVMNAVLSDTLENLLVNGDFESVGREGWSLLYGDRDDGAINGNYVYTGSLSGYLDFAPSELSLIQNVTVPESRTYYLSARVATSSLRAVFGILINGEQGRELGVGVSRGYEPYGISFYAAAQDVISVYVYGPRGASNAQIDNVVLH</sequence>
<protein>
    <submittedName>
        <fullName evidence="2">Endo-beta-1,6-galactanase</fullName>
    </submittedName>
</protein>
<evidence type="ECO:0000259" key="1">
    <source>
        <dbReference type="Pfam" id="PF14587"/>
    </source>
</evidence>
<dbReference type="OrthoDB" id="2012278at2759"/>
<dbReference type="EMBL" id="LNIX01000001">
    <property type="protein sequence ID" value="OXA64681.1"/>
    <property type="molecule type" value="Genomic_DNA"/>
</dbReference>
<dbReference type="Gene3D" id="3.20.20.80">
    <property type="entry name" value="Glycosidases"/>
    <property type="match status" value="1"/>
</dbReference>
<keyword evidence="3" id="KW-1185">Reference proteome</keyword>
<dbReference type="GO" id="GO:0004553">
    <property type="term" value="F:hydrolase activity, hydrolyzing O-glycosyl compounds"/>
    <property type="evidence" value="ECO:0007669"/>
    <property type="project" value="InterPro"/>
</dbReference>
<dbReference type="Pfam" id="PF14587">
    <property type="entry name" value="Glyco_hydr_30_2"/>
    <property type="match status" value="1"/>
</dbReference>
<feature type="non-terminal residue" evidence="2">
    <location>
        <position position="1"/>
    </location>
</feature>
<dbReference type="SUPFAM" id="SSF51445">
    <property type="entry name" value="(Trans)glycosidases"/>
    <property type="match status" value="1"/>
</dbReference>